<dbReference type="AlphaFoldDB" id="A0A3M7PKE2"/>
<reference evidence="1 2" key="1">
    <citation type="journal article" date="2018" name="Sci. Rep.">
        <title>Genomic signatures of local adaptation to the degree of environmental predictability in rotifers.</title>
        <authorList>
            <person name="Franch-Gras L."/>
            <person name="Hahn C."/>
            <person name="Garcia-Roger E.M."/>
            <person name="Carmona M.J."/>
            <person name="Serra M."/>
            <person name="Gomez A."/>
        </authorList>
    </citation>
    <scope>NUCLEOTIDE SEQUENCE [LARGE SCALE GENOMIC DNA]</scope>
    <source>
        <strain evidence="1">HYR1</strain>
    </source>
</reference>
<dbReference type="EMBL" id="REGN01010216">
    <property type="protein sequence ID" value="RMZ99448.1"/>
    <property type="molecule type" value="Genomic_DNA"/>
</dbReference>
<protein>
    <submittedName>
        <fullName evidence="1">Uncharacterized protein</fullName>
    </submittedName>
</protein>
<comment type="caution">
    <text evidence="1">The sequence shown here is derived from an EMBL/GenBank/DDBJ whole genome shotgun (WGS) entry which is preliminary data.</text>
</comment>
<proteinExistence type="predicted"/>
<name>A0A3M7PKE2_BRAPC</name>
<organism evidence="1 2">
    <name type="scientific">Brachionus plicatilis</name>
    <name type="common">Marine rotifer</name>
    <name type="synonym">Brachionus muelleri</name>
    <dbReference type="NCBI Taxonomy" id="10195"/>
    <lineage>
        <taxon>Eukaryota</taxon>
        <taxon>Metazoa</taxon>
        <taxon>Spiralia</taxon>
        <taxon>Gnathifera</taxon>
        <taxon>Rotifera</taxon>
        <taxon>Eurotatoria</taxon>
        <taxon>Monogononta</taxon>
        <taxon>Pseudotrocha</taxon>
        <taxon>Ploima</taxon>
        <taxon>Brachionidae</taxon>
        <taxon>Brachionus</taxon>
    </lineage>
</organism>
<dbReference type="Proteomes" id="UP000276133">
    <property type="component" value="Unassembled WGS sequence"/>
</dbReference>
<sequence>MLKNFLIKKPTSNNPPNHSFNSIEKLIEQNQISNEQQTTEIGLEPNQPLIDFPIDKDNR</sequence>
<accession>A0A3M7PKE2</accession>
<evidence type="ECO:0000313" key="2">
    <source>
        <dbReference type="Proteomes" id="UP000276133"/>
    </source>
</evidence>
<keyword evidence="2" id="KW-1185">Reference proteome</keyword>
<gene>
    <name evidence="1" type="ORF">BpHYR1_034105</name>
</gene>
<evidence type="ECO:0000313" key="1">
    <source>
        <dbReference type="EMBL" id="RMZ99448.1"/>
    </source>
</evidence>